<evidence type="ECO:0000259" key="18">
    <source>
        <dbReference type="Pfam" id="PF08016"/>
    </source>
</evidence>
<keyword evidence="14" id="KW-0407">Ion channel</keyword>
<dbReference type="EMBL" id="LR899009">
    <property type="protein sequence ID" value="CAD7077904.1"/>
    <property type="molecule type" value="Genomic_DNA"/>
</dbReference>
<evidence type="ECO:0000256" key="14">
    <source>
        <dbReference type="ARBA" id="ARBA00023303"/>
    </source>
</evidence>
<reference evidence="20 21" key="1">
    <citation type="submission" date="2020-11" db="EMBL/GenBank/DDBJ databases">
        <authorList>
            <person name="Wallbank WR R."/>
            <person name="Pardo Diaz C."/>
            <person name="Kozak K."/>
            <person name="Martin S."/>
            <person name="Jiggins C."/>
            <person name="Moest M."/>
            <person name="Warren A I."/>
            <person name="Generalovic N T."/>
            <person name="Byers J.R.P. K."/>
            <person name="Montejo-Kovacevich G."/>
            <person name="Yen C E."/>
        </authorList>
    </citation>
    <scope>NUCLEOTIDE SEQUENCE [LARGE SCALE GENOMIC DNA]</scope>
</reference>
<comment type="subcellular location">
    <subcellularLocation>
        <location evidence="2">Cell membrane</location>
        <topology evidence="2">Multi-pass membrane protein</topology>
    </subcellularLocation>
    <subcellularLocation>
        <location evidence="1">Cell projection</location>
        <location evidence="1">Cilium</location>
    </subcellularLocation>
</comment>
<evidence type="ECO:0000256" key="5">
    <source>
        <dbReference type="ARBA" id="ARBA00022475"/>
    </source>
</evidence>
<protein>
    <recommendedName>
        <fullName evidence="22">Polycystic kidney disease 2-like 1 protein</fullName>
    </recommendedName>
</protein>
<dbReference type="Pfam" id="PF08016">
    <property type="entry name" value="PKD_channel"/>
    <property type="match status" value="1"/>
</dbReference>
<evidence type="ECO:0000256" key="2">
    <source>
        <dbReference type="ARBA" id="ARBA00004651"/>
    </source>
</evidence>
<dbReference type="OMA" id="MVDFWKF"/>
<dbReference type="FunFam" id="1.10.287.70:FF:000055">
    <property type="entry name" value="Polycystic kidney disease 2-like 1"/>
    <property type="match status" value="1"/>
</dbReference>
<keyword evidence="12" id="KW-0325">Glycoprotein</keyword>
<dbReference type="PANTHER" id="PTHR10877">
    <property type="entry name" value="POLYCYSTIN FAMILY MEMBER"/>
    <property type="match status" value="1"/>
</dbReference>
<sequence>MSVKTFFRAYLRKPTHKTIYKDETIKETLCEILWFLVLLITVNILAFSRRLVLMYYFTNTIDRLFMNRGFLTTGEIELNYHEIVTIDDWWNYMQNPFMYAIYSEGTSHEDLQTKKANLTDKKQLEGENLYLLRSSIFLGPPRIRQLKVRNDSCPIHPAFKRYFQQCFDKYSYWNELRIKGEIDNVGDFAWGQLSFYRGGGYTKYMKVGKEANENLLEQLKNTQWIELGTRFIAVEFNLYNANSNLFCMVKLFAELPSIGGVITSSSIRTFQMLDTKSAYDIFIIVVKILFLLQIIIFTIREAALLYEMGCKYFLRFWNWITFILLLMGYFILIFTTIRHFWMLEIIDQYNKAPNQYIDMDHIILAQYYVSNVMGICVFLVWIQIFKYMAFNKTMLQFTLTLRRCAGDLFGFAVMFFIVFLAFAQLGYLLFGTVNPDFRTLTDSIFTMMRTILGDFQYLAIEQANRILGPMFFIAYIFFVFFVLLNMFLAIINDTYSEVKSETFGDDIQICNFLKKMLAKFCKCLCCGRSPYKYEEPSPKASEELPVESAASSKTGSNSRLLNETKTQTENRSEFPTQPQRKIVVRRRDLIPKLFKEIAPDEWTAARNIPNIEPIQTQLDDVEGRLHNLEMLMDNFISRMDTLINRLDTYDSEGETRNL</sequence>
<evidence type="ECO:0000313" key="20">
    <source>
        <dbReference type="EMBL" id="CAD7077904.1"/>
    </source>
</evidence>
<dbReference type="Gene3D" id="1.10.287.70">
    <property type="match status" value="1"/>
</dbReference>
<feature type="transmembrane region" description="Helical" evidence="17">
    <location>
        <begin position="362"/>
        <end position="388"/>
    </location>
</feature>
<dbReference type="OrthoDB" id="444119at2759"/>
<dbReference type="InterPro" id="IPR051223">
    <property type="entry name" value="Polycystin"/>
</dbReference>
<evidence type="ECO:0000256" key="10">
    <source>
        <dbReference type="ARBA" id="ARBA00023136"/>
    </source>
</evidence>
<evidence type="ECO:0000256" key="16">
    <source>
        <dbReference type="SAM" id="MobiDB-lite"/>
    </source>
</evidence>
<feature type="disulfide bond" evidence="15">
    <location>
        <begin position="153"/>
        <end position="166"/>
    </location>
</feature>
<dbReference type="GO" id="GO:0005886">
    <property type="term" value="C:plasma membrane"/>
    <property type="evidence" value="ECO:0007669"/>
    <property type="project" value="UniProtKB-SubCell"/>
</dbReference>
<keyword evidence="6 17" id="KW-0812">Transmembrane</keyword>
<evidence type="ECO:0008006" key="22">
    <source>
        <dbReference type="Google" id="ProtNLM"/>
    </source>
</evidence>
<dbReference type="InterPro" id="IPR046791">
    <property type="entry name" value="Polycystin_dom"/>
</dbReference>
<keyword evidence="11" id="KW-1015">Disulfide bond</keyword>
<dbReference type="Pfam" id="PF20519">
    <property type="entry name" value="Polycystin_dom"/>
    <property type="match status" value="2"/>
</dbReference>
<dbReference type="Proteomes" id="UP000594454">
    <property type="component" value="Chromosome 1"/>
</dbReference>
<dbReference type="GO" id="GO:0005929">
    <property type="term" value="C:cilium"/>
    <property type="evidence" value="ECO:0007669"/>
    <property type="project" value="UniProtKB-SubCell"/>
</dbReference>
<evidence type="ECO:0000256" key="12">
    <source>
        <dbReference type="ARBA" id="ARBA00023180"/>
    </source>
</evidence>
<dbReference type="PRINTS" id="PR01433">
    <property type="entry name" value="POLYCYSTIN2"/>
</dbReference>
<dbReference type="GO" id="GO:0050982">
    <property type="term" value="P:detection of mechanical stimulus"/>
    <property type="evidence" value="ECO:0007669"/>
    <property type="project" value="TreeGrafter"/>
</dbReference>
<gene>
    <name evidence="20" type="ORF">HERILL_LOCUS1205</name>
</gene>
<keyword evidence="7 17" id="KW-1133">Transmembrane helix</keyword>
<keyword evidence="8" id="KW-0175">Coiled coil</keyword>
<dbReference type="InterPro" id="IPR003915">
    <property type="entry name" value="PKD_2"/>
</dbReference>
<dbReference type="AlphaFoldDB" id="A0A7R8UBZ7"/>
<dbReference type="PANTHER" id="PTHR10877:SF183">
    <property type="entry name" value="AT14535P-RELATED"/>
    <property type="match status" value="1"/>
</dbReference>
<keyword evidence="21" id="KW-1185">Reference proteome</keyword>
<feature type="transmembrane region" description="Helical" evidence="17">
    <location>
        <begin position="319"/>
        <end position="341"/>
    </location>
</feature>
<keyword evidence="10 17" id="KW-0472">Membrane</keyword>
<evidence type="ECO:0000259" key="19">
    <source>
        <dbReference type="Pfam" id="PF20519"/>
    </source>
</evidence>
<evidence type="ECO:0000256" key="4">
    <source>
        <dbReference type="ARBA" id="ARBA00022448"/>
    </source>
</evidence>
<keyword evidence="4" id="KW-0813">Transport</keyword>
<feature type="transmembrane region" description="Helical" evidence="17">
    <location>
        <begin position="472"/>
        <end position="491"/>
    </location>
</feature>
<keyword evidence="5" id="KW-1003">Cell membrane</keyword>
<evidence type="ECO:0000256" key="15">
    <source>
        <dbReference type="PIRSR" id="PIRSR603915-2"/>
    </source>
</evidence>
<feature type="region of interest" description="Disordered" evidence="16">
    <location>
        <begin position="533"/>
        <end position="578"/>
    </location>
</feature>
<dbReference type="GO" id="GO:0005509">
    <property type="term" value="F:calcium ion binding"/>
    <property type="evidence" value="ECO:0007669"/>
    <property type="project" value="InterPro"/>
</dbReference>
<evidence type="ECO:0000256" key="1">
    <source>
        <dbReference type="ARBA" id="ARBA00004138"/>
    </source>
</evidence>
<evidence type="ECO:0000256" key="3">
    <source>
        <dbReference type="ARBA" id="ARBA00007200"/>
    </source>
</evidence>
<feature type="domain" description="Polycystin" evidence="19">
    <location>
        <begin position="189"/>
        <end position="273"/>
    </location>
</feature>
<comment type="similarity">
    <text evidence="3">Belongs to the polycystin family.</text>
</comment>
<keyword evidence="9" id="KW-0406">Ion transport</keyword>
<organism evidence="20 21">
    <name type="scientific">Hermetia illucens</name>
    <name type="common">Black soldier fly</name>
    <dbReference type="NCBI Taxonomy" id="343691"/>
    <lineage>
        <taxon>Eukaryota</taxon>
        <taxon>Metazoa</taxon>
        <taxon>Ecdysozoa</taxon>
        <taxon>Arthropoda</taxon>
        <taxon>Hexapoda</taxon>
        <taxon>Insecta</taxon>
        <taxon>Pterygota</taxon>
        <taxon>Neoptera</taxon>
        <taxon>Endopterygota</taxon>
        <taxon>Diptera</taxon>
        <taxon>Brachycera</taxon>
        <taxon>Stratiomyomorpha</taxon>
        <taxon>Stratiomyidae</taxon>
        <taxon>Hermetiinae</taxon>
        <taxon>Hermetia</taxon>
    </lineage>
</organism>
<evidence type="ECO:0000256" key="7">
    <source>
        <dbReference type="ARBA" id="ARBA00022989"/>
    </source>
</evidence>
<proteinExistence type="inferred from homology"/>
<feature type="transmembrane region" description="Helical" evidence="17">
    <location>
        <begin position="408"/>
        <end position="430"/>
    </location>
</feature>
<feature type="transmembrane region" description="Helical" evidence="17">
    <location>
        <begin position="278"/>
        <end position="299"/>
    </location>
</feature>
<feature type="compositionally biased region" description="Basic and acidic residues" evidence="16">
    <location>
        <begin position="533"/>
        <end position="542"/>
    </location>
</feature>
<feature type="transmembrane region" description="Helical" evidence="17">
    <location>
        <begin position="32"/>
        <end position="58"/>
    </location>
</feature>
<keyword evidence="13" id="KW-0966">Cell projection</keyword>
<feature type="domain" description="Polycystin" evidence="19">
    <location>
        <begin position="80"/>
        <end position="172"/>
    </location>
</feature>
<feature type="domain" description="Polycystin cation channel PKD1/PKD2" evidence="18">
    <location>
        <begin position="277"/>
        <end position="498"/>
    </location>
</feature>
<feature type="compositionally biased region" description="Polar residues" evidence="16">
    <location>
        <begin position="549"/>
        <end position="565"/>
    </location>
</feature>
<accession>A0A7R8UBZ7</accession>
<evidence type="ECO:0000256" key="9">
    <source>
        <dbReference type="ARBA" id="ARBA00023065"/>
    </source>
</evidence>
<evidence type="ECO:0000256" key="17">
    <source>
        <dbReference type="SAM" id="Phobius"/>
    </source>
</evidence>
<name>A0A7R8UBZ7_HERIL</name>
<dbReference type="GO" id="GO:0005262">
    <property type="term" value="F:calcium channel activity"/>
    <property type="evidence" value="ECO:0007669"/>
    <property type="project" value="TreeGrafter"/>
</dbReference>
<evidence type="ECO:0000256" key="8">
    <source>
        <dbReference type="ARBA" id="ARBA00023054"/>
    </source>
</evidence>
<evidence type="ECO:0000256" key="11">
    <source>
        <dbReference type="ARBA" id="ARBA00023157"/>
    </source>
</evidence>
<dbReference type="InParanoid" id="A0A7R8UBZ7"/>
<evidence type="ECO:0000256" key="6">
    <source>
        <dbReference type="ARBA" id="ARBA00022692"/>
    </source>
</evidence>
<dbReference type="InterPro" id="IPR013122">
    <property type="entry name" value="PKD1_2_channel"/>
</dbReference>
<evidence type="ECO:0000313" key="21">
    <source>
        <dbReference type="Proteomes" id="UP000594454"/>
    </source>
</evidence>
<evidence type="ECO:0000256" key="13">
    <source>
        <dbReference type="ARBA" id="ARBA00023273"/>
    </source>
</evidence>
<dbReference type="SUPFAM" id="SSF81324">
    <property type="entry name" value="Voltage-gated potassium channels"/>
    <property type="match status" value="1"/>
</dbReference>